<protein>
    <recommendedName>
        <fullName evidence="4">Lipoprotein</fullName>
    </recommendedName>
</protein>
<evidence type="ECO:0000256" key="1">
    <source>
        <dbReference type="SAM" id="SignalP"/>
    </source>
</evidence>
<feature type="chain" id="PRO_5040866347" description="Lipoprotein" evidence="1">
    <location>
        <begin position="21"/>
        <end position="174"/>
    </location>
</feature>
<organism evidence="2 3">
    <name type="scientific">Streptomyces muensis</name>
    <dbReference type="NCBI Taxonomy" id="1077944"/>
    <lineage>
        <taxon>Bacteria</taxon>
        <taxon>Bacillati</taxon>
        <taxon>Actinomycetota</taxon>
        <taxon>Actinomycetes</taxon>
        <taxon>Kitasatosporales</taxon>
        <taxon>Streptomycetaceae</taxon>
        <taxon>Streptomyces</taxon>
    </lineage>
</organism>
<comment type="caution">
    <text evidence="2">The sequence shown here is derived from an EMBL/GenBank/DDBJ whole genome shotgun (WGS) entry which is preliminary data.</text>
</comment>
<accession>A0A9X1TY19</accession>
<evidence type="ECO:0000313" key="2">
    <source>
        <dbReference type="EMBL" id="MCF1599833.1"/>
    </source>
</evidence>
<dbReference type="EMBL" id="JAKEIP010000361">
    <property type="protein sequence ID" value="MCF1599833.1"/>
    <property type="molecule type" value="Genomic_DNA"/>
</dbReference>
<evidence type="ECO:0000313" key="3">
    <source>
        <dbReference type="Proteomes" id="UP001139384"/>
    </source>
</evidence>
<proteinExistence type="predicted"/>
<dbReference type="PROSITE" id="PS51257">
    <property type="entry name" value="PROKAR_LIPOPROTEIN"/>
    <property type="match status" value="1"/>
</dbReference>
<dbReference type="RefSeq" id="WP_234768183.1">
    <property type="nucleotide sequence ID" value="NZ_JAKEIP010000361.1"/>
</dbReference>
<reference evidence="2" key="1">
    <citation type="submission" date="2022-01" db="EMBL/GenBank/DDBJ databases">
        <title>Draft Genome Sequences of Seven Type Strains of the Genus Streptomyces.</title>
        <authorList>
            <person name="Aziz S."/>
            <person name="Coretto E."/>
            <person name="Chronakova A."/>
            <person name="Sproer C."/>
            <person name="Huber K."/>
            <person name="Nouioui I."/>
            <person name="Gross H."/>
        </authorList>
    </citation>
    <scope>NUCLEOTIDE SEQUENCE</scope>
    <source>
        <strain evidence="2">DSM 103493</strain>
    </source>
</reference>
<dbReference type="AlphaFoldDB" id="A0A9X1TY19"/>
<keyword evidence="1" id="KW-0732">Signal</keyword>
<sequence>MSRTRAYVTTLILLPLLTGACTTQRPDDINKSLPHKSRADSLAWAKEYTAVMAQYAEVKIADEPGPREDFETCVGRNDEVSEDGRYTLTYAVYAKLPEDQHIATVRKVRKALEAHGVRITSHTERPEVPESILYGRNDKEGIFLIVDSVNPPGTLRLSVSTPCFLTPGAKQQQF</sequence>
<dbReference type="Proteomes" id="UP001139384">
    <property type="component" value="Unassembled WGS sequence"/>
</dbReference>
<feature type="signal peptide" evidence="1">
    <location>
        <begin position="1"/>
        <end position="20"/>
    </location>
</feature>
<keyword evidence="3" id="KW-1185">Reference proteome</keyword>
<name>A0A9X1TY19_STRM4</name>
<gene>
    <name evidence="2" type="ORF">L0P92_40750</name>
</gene>
<evidence type="ECO:0008006" key="4">
    <source>
        <dbReference type="Google" id="ProtNLM"/>
    </source>
</evidence>